<dbReference type="Pfam" id="PF00023">
    <property type="entry name" value="Ank"/>
    <property type="match status" value="3"/>
</dbReference>
<feature type="repeat" description="ANK" evidence="3">
    <location>
        <begin position="156"/>
        <end position="188"/>
    </location>
</feature>
<dbReference type="InterPro" id="IPR036770">
    <property type="entry name" value="Ankyrin_rpt-contain_sf"/>
</dbReference>
<dbReference type="PANTHER" id="PTHR24173">
    <property type="entry name" value="ANKYRIN REPEAT CONTAINING"/>
    <property type="match status" value="1"/>
</dbReference>
<dbReference type="OMA" id="TFLDEHH"/>
<dbReference type="InterPro" id="IPR002110">
    <property type="entry name" value="Ankyrin_rpt"/>
</dbReference>
<dbReference type="GO" id="GO:0000151">
    <property type="term" value="C:ubiquitin ligase complex"/>
    <property type="evidence" value="ECO:0007669"/>
    <property type="project" value="TreeGrafter"/>
</dbReference>
<evidence type="ECO:0000313" key="4">
    <source>
        <dbReference type="EMBL" id="KDR09672.1"/>
    </source>
</evidence>
<dbReference type="STRING" id="136037.A0A067QKL7"/>
<name>A0A067QKL7_ZOONE</name>
<dbReference type="PROSITE" id="PS50297">
    <property type="entry name" value="ANK_REP_REGION"/>
    <property type="match status" value="5"/>
</dbReference>
<feature type="repeat" description="ANK" evidence="3">
    <location>
        <begin position="616"/>
        <end position="650"/>
    </location>
</feature>
<dbReference type="Proteomes" id="UP000027135">
    <property type="component" value="Unassembled WGS sequence"/>
</dbReference>
<dbReference type="InParanoid" id="A0A067QKL7"/>
<dbReference type="SMART" id="SM00248">
    <property type="entry name" value="ANK"/>
    <property type="match status" value="8"/>
</dbReference>
<dbReference type="PRINTS" id="PR01415">
    <property type="entry name" value="ANKYRIN"/>
</dbReference>
<feature type="repeat" description="ANK" evidence="3">
    <location>
        <begin position="113"/>
        <end position="134"/>
    </location>
</feature>
<reference evidence="4 5" key="1">
    <citation type="journal article" date="2014" name="Nat. Commun.">
        <title>Molecular traces of alternative social organization in a termite genome.</title>
        <authorList>
            <person name="Terrapon N."/>
            <person name="Li C."/>
            <person name="Robertson H.M."/>
            <person name="Ji L."/>
            <person name="Meng X."/>
            <person name="Booth W."/>
            <person name="Chen Z."/>
            <person name="Childers C.P."/>
            <person name="Glastad K.M."/>
            <person name="Gokhale K."/>
            <person name="Gowin J."/>
            <person name="Gronenberg W."/>
            <person name="Hermansen R.A."/>
            <person name="Hu H."/>
            <person name="Hunt B.G."/>
            <person name="Huylmans A.K."/>
            <person name="Khalil S.M."/>
            <person name="Mitchell R.D."/>
            <person name="Munoz-Torres M.C."/>
            <person name="Mustard J.A."/>
            <person name="Pan H."/>
            <person name="Reese J.T."/>
            <person name="Scharf M.E."/>
            <person name="Sun F."/>
            <person name="Vogel H."/>
            <person name="Xiao J."/>
            <person name="Yang W."/>
            <person name="Yang Z."/>
            <person name="Yang Z."/>
            <person name="Zhou J."/>
            <person name="Zhu J."/>
            <person name="Brent C.S."/>
            <person name="Elsik C.G."/>
            <person name="Goodisman M.A."/>
            <person name="Liberles D.A."/>
            <person name="Roe R.M."/>
            <person name="Vargo E.L."/>
            <person name="Vilcinskas A."/>
            <person name="Wang J."/>
            <person name="Bornberg-Bauer E."/>
            <person name="Korb J."/>
            <person name="Zhang G."/>
            <person name="Liebig J."/>
        </authorList>
    </citation>
    <scope>NUCLEOTIDE SEQUENCE [LARGE SCALE GENOMIC DNA]</scope>
    <source>
        <tissue evidence="4">Whole organism</tissue>
    </source>
</reference>
<keyword evidence="5" id="KW-1185">Reference proteome</keyword>
<dbReference type="FunCoup" id="A0A067QKL7">
    <property type="interactions" value="16"/>
</dbReference>
<dbReference type="Pfam" id="PF12796">
    <property type="entry name" value="Ank_2"/>
    <property type="match status" value="2"/>
</dbReference>
<sequence>MSNEIRTLKNFPKTSLRLKVLREIVSFIHRSVRLLTEKLKAFNMLSKGIGKQLDMMWFTGKVDLATQKGELFFDLIEECKHAAPGARLSYQLRIQLERFCREVRREIACRVKDGCAPLFIACKRGHVEIVEYLITVCNVDLEQRGLYEVPDDHSVHCVTPLWCAAVSGKLAVIKCLVEHGANVNSVSDTGSTPVRSACFMTHLDIVSYLVENGADILRPNYNGGTCLINSIQSVQLCLYLLQHGALVNASDIQNKTPLHYAIQEHRFETTKLLLDNGADPHARSRYNDDALQTACLKGATHIFDYLIGQVTYNLERVADAHELMGSTFLDEHNDTAAALRHWRIATHVRNTFGASDNEPIPKRPVMPPRAAFCNAVEFRTMEDLRNVALDLDIMRIQSLLICERVLGPHHKDTVFRLMYRGASYADALQYQRCIKLWQRALEIRVEKDTILYTDTCFTAQALVRLYVDLNVKNLLVPDNGRGEGEPRFEDVADTLQLLGSELASARQLLEVRPVQKRQQESYDRILKCITHLIYLLVETARSDEQKEQMQEMVTALIRSNPRSAYTGDTLLHLCVSRLNTIKSSYYLDDKQIIFPNMDVIKLLLECGAPVNARNESRSTPLHVAANPYNFYSPLVQLLLDHGAHLDQPNRVGDCPATFVSVNPLNTVHLVNYVTLRCLAATAVCKYKIPYKGQIPVTLETFVRFHEE</sequence>
<dbReference type="PANTHER" id="PTHR24173:SF82">
    <property type="entry name" value="FI19351P1"/>
    <property type="match status" value="1"/>
</dbReference>
<feature type="repeat" description="ANK" evidence="3">
    <location>
        <begin position="253"/>
        <end position="285"/>
    </location>
</feature>
<keyword evidence="1" id="KW-0677">Repeat</keyword>
<dbReference type="Gene3D" id="1.25.40.20">
    <property type="entry name" value="Ankyrin repeat-containing domain"/>
    <property type="match status" value="3"/>
</dbReference>
<protein>
    <submittedName>
        <fullName evidence="4">Fem-1-like protein A</fullName>
    </submittedName>
</protein>
<evidence type="ECO:0000256" key="1">
    <source>
        <dbReference type="ARBA" id="ARBA00022737"/>
    </source>
</evidence>
<dbReference type="EMBL" id="KK869134">
    <property type="protein sequence ID" value="KDR09672.1"/>
    <property type="molecule type" value="Genomic_DNA"/>
</dbReference>
<proteinExistence type="predicted"/>
<dbReference type="eggNOG" id="KOG0508">
    <property type="taxonomic scope" value="Eukaryota"/>
</dbReference>
<dbReference type="OrthoDB" id="3246549at2759"/>
<evidence type="ECO:0000256" key="2">
    <source>
        <dbReference type="ARBA" id="ARBA00023043"/>
    </source>
</evidence>
<gene>
    <name evidence="4" type="ORF">L798_00768</name>
</gene>
<evidence type="ECO:0000256" key="3">
    <source>
        <dbReference type="PROSITE-ProRule" id="PRU00023"/>
    </source>
</evidence>
<dbReference type="AlphaFoldDB" id="A0A067QKL7"/>
<feature type="repeat" description="ANK" evidence="3">
    <location>
        <begin position="189"/>
        <end position="221"/>
    </location>
</feature>
<keyword evidence="2 3" id="KW-0040">ANK repeat</keyword>
<dbReference type="SUPFAM" id="SSF48403">
    <property type="entry name" value="Ankyrin repeat"/>
    <property type="match status" value="2"/>
</dbReference>
<accession>A0A067QKL7</accession>
<dbReference type="GO" id="GO:0006511">
    <property type="term" value="P:ubiquitin-dependent protein catabolic process"/>
    <property type="evidence" value="ECO:0007669"/>
    <property type="project" value="TreeGrafter"/>
</dbReference>
<dbReference type="FunFam" id="1.25.40.20:FF:000466">
    <property type="entry name" value="Mann-cup, isoform B"/>
    <property type="match status" value="1"/>
</dbReference>
<evidence type="ECO:0000313" key="5">
    <source>
        <dbReference type="Proteomes" id="UP000027135"/>
    </source>
</evidence>
<dbReference type="PROSITE" id="PS50088">
    <property type="entry name" value="ANK_REPEAT"/>
    <property type="match status" value="5"/>
</dbReference>
<organism evidence="4 5">
    <name type="scientific">Zootermopsis nevadensis</name>
    <name type="common">Dampwood termite</name>
    <dbReference type="NCBI Taxonomy" id="136037"/>
    <lineage>
        <taxon>Eukaryota</taxon>
        <taxon>Metazoa</taxon>
        <taxon>Ecdysozoa</taxon>
        <taxon>Arthropoda</taxon>
        <taxon>Hexapoda</taxon>
        <taxon>Insecta</taxon>
        <taxon>Pterygota</taxon>
        <taxon>Neoptera</taxon>
        <taxon>Polyneoptera</taxon>
        <taxon>Dictyoptera</taxon>
        <taxon>Blattodea</taxon>
        <taxon>Blattoidea</taxon>
        <taxon>Termitoidae</taxon>
        <taxon>Termopsidae</taxon>
        <taxon>Zootermopsis</taxon>
    </lineage>
</organism>